<dbReference type="EMBL" id="CP144057">
    <property type="protein sequence ID" value="WWD19702.1"/>
    <property type="molecule type" value="Genomic_DNA"/>
</dbReference>
<reference evidence="2" key="2">
    <citation type="submission" date="2024-01" db="EMBL/GenBank/DDBJ databases">
        <title>Comparative genomics of Cryptococcus and Kwoniella reveals pathogenesis evolution and contrasting modes of karyotype evolution via chromosome fusion or intercentromeric recombination.</title>
        <authorList>
            <person name="Coelho M.A."/>
            <person name="David-Palma M."/>
            <person name="Shea T."/>
            <person name="Bowers K."/>
            <person name="McGinley-Smith S."/>
            <person name="Mohammad A.W."/>
            <person name="Gnirke A."/>
            <person name="Yurkov A.M."/>
            <person name="Nowrousian M."/>
            <person name="Sun S."/>
            <person name="Cuomo C.A."/>
            <person name="Heitman J."/>
        </authorList>
    </citation>
    <scope>NUCLEOTIDE SEQUENCE</scope>
    <source>
        <strain evidence="2">CBS 12478</strain>
    </source>
</reference>
<dbReference type="OrthoDB" id="2564533at2759"/>
<keyword evidence="3" id="KW-1185">Reference proteome</keyword>
<dbReference type="Proteomes" id="UP000322225">
    <property type="component" value="Chromosome 7"/>
</dbReference>
<name>A0A5M6C191_9TREE</name>
<reference evidence="2" key="1">
    <citation type="submission" date="2017-08" db="EMBL/GenBank/DDBJ databases">
        <authorList>
            <person name="Cuomo C."/>
            <person name="Billmyre B."/>
            <person name="Heitman J."/>
        </authorList>
    </citation>
    <scope>NUCLEOTIDE SEQUENCE</scope>
    <source>
        <strain evidence="2">CBS 12478</strain>
    </source>
</reference>
<protein>
    <submittedName>
        <fullName evidence="2">Uncharacterized protein</fullName>
    </submittedName>
</protein>
<dbReference type="GeneID" id="43588221"/>
<proteinExistence type="predicted"/>
<evidence type="ECO:0000313" key="2">
    <source>
        <dbReference type="EMBL" id="WWD19702.1"/>
    </source>
</evidence>
<feature type="compositionally biased region" description="Acidic residues" evidence="1">
    <location>
        <begin position="429"/>
        <end position="445"/>
    </location>
</feature>
<sequence length="445" mass="51361">MPTLLDLSDETLRIIAGNVHGDSDIPLPSFGAHWENFKSDIHPTVARDYLRLRLTCKRMHRICQLKGLHLRVGSWKDMMKWMSNVPDVVVRGVRRLELRLERPDKENTKLIIPLWSAITTFLSSLTSLEELIIHHLPLCRHHTQHTNLEDLRLPPHDFFPTLSALSIQVPCRYCANTLPMLLVPAAPNLQTLRFCAGYGPLDCGDLLRNFHAVWSMRHPETQSRIKSLIIKLACITFQIVNGTLLAVSRFPSIEKLSLHQYTAYNDLPEAVMEIQEAPMESTDGLAITPRSQRIQHENCAILLLGAIPTLTYIDCMLAIIPHVYTFEKFWEPQLCDRRRSFTEDYQVFSAVRERYDQRSRSSMMNNARALIKLLPRLESGAFWNQDPDNCYEWNRWTWKVDRTQTDLTPVFCHVPIKIAPKFGRNQDGGMDEEDDYGLMDDMDGQ</sequence>
<evidence type="ECO:0000256" key="1">
    <source>
        <dbReference type="SAM" id="MobiDB-lite"/>
    </source>
</evidence>
<accession>A0A5M6C191</accession>
<dbReference type="AlphaFoldDB" id="A0A5M6C191"/>
<gene>
    <name evidence="2" type="ORF">CI109_104166</name>
</gene>
<evidence type="ECO:0000313" key="3">
    <source>
        <dbReference type="Proteomes" id="UP000322225"/>
    </source>
</evidence>
<feature type="region of interest" description="Disordered" evidence="1">
    <location>
        <begin position="424"/>
        <end position="445"/>
    </location>
</feature>
<dbReference type="KEGG" id="ksn:43588221"/>
<dbReference type="RefSeq" id="XP_031861692.1">
    <property type="nucleotide sequence ID" value="XM_032004090.1"/>
</dbReference>
<organism evidence="2 3">
    <name type="scientific">Kwoniella shandongensis</name>
    <dbReference type="NCBI Taxonomy" id="1734106"/>
    <lineage>
        <taxon>Eukaryota</taxon>
        <taxon>Fungi</taxon>
        <taxon>Dikarya</taxon>
        <taxon>Basidiomycota</taxon>
        <taxon>Agaricomycotina</taxon>
        <taxon>Tremellomycetes</taxon>
        <taxon>Tremellales</taxon>
        <taxon>Cryptococcaceae</taxon>
        <taxon>Kwoniella</taxon>
    </lineage>
</organism>